<sequence length="582" mass="66259">MIKANQYRTVTCGELREENIGQEVRVAGWVENIRDHGGVMFLDIRDQYGVLQVVVHNDELLKGINKECTVTLSGKVVKRDEETINSKIATGYVEVHTDDITVLGKCKNALPFEVATSTNTSEEVRLKYRFLDLRNQKVHNNIMLRSQIITFLRAKMNEMGFNEIQTPILSTSSPEGARDYLIPSRKHKGKFYALPQAPQIFKQLLMVSGFDRYFQIAPCFRDEDARADRSPGEFYQLDFEMAFATQEDVFAVAEEVLYETFTKFTDKEVSKPPFVRIPYAESMLKYGTDKPDLRNPLVIVEISDMFEETDFKPFLKKTVRSINVPGAAKQSKSWFKKMEEFALSIGMKGLGYVKVRDDMTFDGPIDKFLKEGDREELIKRNNSNAGDVIYFIADTEKDAPKLAGQIRTEVATRLDLIDKSKFEMCFIVDFPMYEHDETTGQVIFTHNPFSMPQGGMDSLLHKNPDDILAYQYDIVCNGVELSSGAVRNHDLDIMIKAFEIAGYTEDELKSKFSALYNAFQYGAPPHAGMAPGVDRMIMLITEEENIREVIAFPMNSNAQDLLLGSPGEVTEQQLREVHIKLR</sequence>
<feature type="site" description="Important for tRNA non-discrimination" evidence="7">
    <location>
        <position position="36"/>
    </location>
</feature>
<feature type="binding site" evidence="7">
    <location>
        <begin position="221"/>
        <end position="223"/>
    </location>
    <ligand>
        <name>ATP</name>
        <dbReference type="ChEBI" id="CHEBI:30616"/>
    </ligand>
</feature>
<dbReference type="PRINTS" id="PR01042">
    <property type="entry name" value="TRNASYNTHASP"/>
</dbReference>
<evidence type="ECO:0000256" key="2">
    <source>
        <dbReference type="ARBA" id="ARBA00022598"/>
    </source>
</evidence>
<accession>A0ABT0NHI2</accession>
<keyword evidence="6 7" id="KW-0030">Aminoacyl-tRNA synthetase</keyword>
<dbReference type="InterPro" id="IPR029351">
    <property type="entry name" value="GAD_dom"/>
</dbReference>
<keyword evidence="10" id="KW-1185">Reference proteome</keyword>
<dbReference type="PANTHER" id="PTHR22594:SF5">
    <property type="entry name" value="ASPARTATE--TRNA LIGASE, MITOCHONDRIAL"/>
    <property type="match status" value="1"/>
</dbReference>
<dbReference type="InterPro" id="IPR047090">
    <property type="entry name" value="AspRS_core"/>
</dbReference>
<comment type="subunit">
    <text evidence="7">Homodimer.</text>
</comment>
<evidence type="ECO:0000313" key="9">
    <source>
        <dbReference type="EMBL" id="MCL3787392.1"/>
    </source>
</evidence>
<dbReference type="InterPro" id="IPR004115">
    <property type="entry name" value="GAD-like_sf"/>
</dbReference>
<dbReference type="NCBIfam" id="NF001750">
    <property type="entry name" value="PRK00476.1"/>
    <property type="match status" value="1"/>
</dbReference>
<name>A0ABT0NHI2_9FIRM</name>
<dbReference type="InterPro" id="IPR004364">
    <property type="entry name" value="Aa-tRNA-synt_II"/>
</dbReference>
<comment type="caution">
    <text evidence="7">Lacks conserved residue(s) required for the propagation of feature annotation.</text>
</comment>
<gene>
    <name evidence="7 9" type="primary">aspS</name>
    <name evidence="9" type="ORF">E2N93_05080</name>
</gene>
<comment type="caution">
    <text evidence="9">The sequence shown here is derived from an EMBL/GenBank/DDBJ whole genome shotgun (WGS) entry which is preliminary data.</text>
</comment>
<proteinExistence type="inferred from homology"/>
<dbReference type="Pfam" id="PF01336">
    <property type="entry name" value="tRNA_anti-codon"/>
    <property type="match status" value="1"/>
</dbReference>
<dbReference type="SUPFAM" id="SSF55261">
    <property type="entry name" value="GAD domain-like"/>
    <property type="match status" value="1"/>
</dbReference>
<keyword evidence="7" id="KW-0963">Cytoplasm</keyword>
<evidence type="ECO:0000313" key="10">
    <source>
        <dbReference type="Proteomes" id="UP001056693"/>
    </source>
</evidence>
<reference evidence="9 10" key="1">
    <citation type="submission" date="2019-03" db="EMBL/GenBank/DDBJ databases">
        <authorList>
            <person name="Molinero N."/>
            <person name="Sanchez B."/>
            <person name="Walker A."/>
            <person name="Duncan S."/>
            <person name="Delgado S."/>
            <person name="Margolles A."/>
        </authorList>
    </citation>
    <scope>NUCLEOTIDE SEQUENCE [LARGE SCALE GENOMIC DNA]</scope>
    <source>
        <strain evidence="9 10">IPLA60002</strain>
    </source>
</reference>
<keyword evidence="5 7" id="KW-0648">Protein biosynthesis</keyword>
<dbReference type="HAMAP" id="MF_00044">
    <property type="entry name" value="Asp_tRNA_synth_type1"/>
    <property type="match status" value="1"/>
</dbReference>
<dbReference type="InterPro" id="IPR047089">
    <property type="entry name" value="Asp-tRNA-ligase_1_N"/>
</dbReference>
<dbReference type="InterPro" id="IPR004524">
    <property type="entry name" value="Asp-tRNA-ligase_1"/>
</dbReference>
<dbReference type="EMBL" id="SNUZ01000007">
    <property type="protein sequence ID" value="MCL3787392.1"/>
    <property type="molecule type" value="Genomic_DNA"/>
</dbReference>
<dbReference type="CDD" id="cd00777">
    <property type="entry name" value="AspRS_core"/>
    <property type="match status" value="1"/>
</dbReference>
<dbReference type="InterPro" id="IPR002312">
    <property type="entry name" value="Asp/Asn-tRNA-synth_IIb"/>
</dbReference>
<dbReference type="EC" id="6.1.1.23" evidence="7"/>
<comment type="function">
    <text evidence="7">Aspartyl-tRNA synthetase with relaxed tRNA specificity since it is able to aspartylate not only its cognate tRNA(Asp) but also tRNA(Asn). Reaction proceeds in two steps: L-aspartate is first activated by ATP to form Asp-AMP and then transferred to the acceptor end of tRNA(Asp/Asn).</text>
</comment>
<dbReference type="Pfam" id="PF00152">
    <property type="entry name" value="tRNA-synt_2"/>
    <property type="match status" value="1"/>
</dbReference>
<evidence type="ECO:0000256" key="1">
    <source>
        <dbReference type="ARBA" id="ARBA00006303"/>
    </source>
</evidence>
<feature type="binding site" evidence="7">
    <location>
        <position position="175"/>
    </location>
    <ligand>
        <name>L-aspartate</name>
        <dbReference type="ChEBI" id="CHEBI:29991"/>
    </ligand>
</feature>
<dbReference type="RefSeq" id="WP_249376397.1">
    <property type="nucleotide sequence ID" value="NZ_SNUZ01000007.1"/>
</dbReference>
<evidence type="ECO:0000256" key="5">
    <source>
        <dbReference type="ARBA" id="ARBA00022917"/>
    </source>
</evidence>
<dbReference type="InterPro" id="IPR006195">
    <property type="entry name" value="aa-tRNA-synth_II"/>
</dbReference>
<feature type="binding site" evidence="7">
    <location>
        <position position="446"/>
    </location>
    <ligand>
        <name>L-aspartate</name>
        <dbReference type="ChEBI" id="CHEBI:29991"/>
    </ligand>
</feature>
<protein>
    <recommendedName>
        <fullName evidence="7">Aspartate--tRNA(Asp/Asn) ligase</fullName>
        <ecNumber evidence="7">6.1.1.23</ecNumber>
    </recommendedName>
    <alternativeName>
        <fullName evidence="7">Aspartyl-tRNA synthetase</fullName>
        <shortName evidence="7">AspRS</shortName>
    </alternativeName>
    <alternativeName>
        <fullName evidence="7">Non-discriminating aspartyl-tRNA synthetase</fullName>
        <shortName evidence="7">ND-AspRS</shortName>
    </alternativeName>
</protein>
<dbReference type="Gene3D" id="3.30.930.10">
    <property type="entry name" value="Bira Bifunctional Protein, Domain 2"/>
    <property type="match status" value="1"/>
</dbReference>
<dbReference type="Gene3D" id="3.30.1360.30">
    <property type="entry name" value="GAD-like domain"/>
    <property type="match status" value="1"/>
</dbReference>
<dbReference type="GO" id="GO:0004815">
    <property type="term" value="F:aspartate-tRNA ligase activity"/>
    <property type="evidence" value="ECO:0007669"/>
    <property type="project" value="UniProtKB-EC"/>
</dbReference>
<dbReference type="PANTHER" id="PTHR22594">
    <property type="entry name" value="ASPARTYL/LYSYL-TRNA SYNTHETASE"/>
    <property type="match status" value="1"/>
</dbReference>
<keyword evidence="2 7" id="KW-0436">Ligase</keyword>
<feature type="domain" description="Aminoacyl-transfer RNA synthetases class-II family profile" evidence="8">
    <location>
        <begin position="144"/>
        <end position="553"/>
    </location>
</feature>
<evidence type="ECO:0000259" key="8">
    <source>
        <dbReference type="PROSITE" id="PS50862"/>
    </source>
</evidence>
<dbReference type="SUPFAM" id="SSF50249">
    <property type="entry name" value="Nucleic acid-binding proteins"/>
    <property type="match status" value="1"/>
</dbReference>
<dbReference type="NCBIfam" id="TIGR00459">
    <property type="entry name" value="aspS_bact"/>
    <property type="match status" value="1"/>
</dbReference>
<feature type="binding site" evidence="7">
    <location>
        <position position="221"/>
    </location>
    <ligand>
        <name>L-aspartate</name>
        <dbReference type="ChEBI" id="CHEBI:29991"/>
    </ligand>
</feature>
<dbReference type="SUPFAM" id="SSF55681">
    <property type="entry name" value="Class II aaRS and biotin synthetases"/>
    <property type="match status" value="1"/>
</dbReference>
<feature type="binding site" evidence="7">
    <location>
        <begin position="532"/>
        <end position="535"/>
    </location>
    <ligand>
        <name>ATP</name>
        <dbReference type="ChEBI" id="CHEBI:30616"/>
    </ligand>
</feature>
<keyword evidence="3 7" id="KW-0547">Nucleotide-binding</keyword>
<feature type="binding site" evidence="7">
    <location>
        <position position="487"/>
    </location>
    <ligand>
        <name>L-aspartate</name>
        <dbReference type="ChEBI" id="CHEBI:29991"/>
    </ligand>
</feature>
<dbReference type="InterPro" id="IPR012340">
    <property type="entry name" value="NA-bd_OB-fold"/>
</dbReference>
<evidence type="ECO:0000256" key="4">
    <source>
        <dbReference type="ARBA" id="ARBA00022840"/>
    </source>
</evidence>
<keyword evidence="4 7" id="KW-0067">ATP-binding</keyword>
<comment type="catalytic activity">
    <reaction evidence="7">
        <text>tRNA(Asx) + L-aspartate + ATP = L-aspartyl-tRNA(Asx) + AMP + diphosphate</text>
        <dbReference type="Rhea" id="RHEA:18349"/>
        <dbReference type="Rhea" id="RHEA-COMP:9710"/>
        <dbReference type="Rhea" id="RHEA-COMP:9711"/>
        <dbReference type="ChEBI" id="CHEBI:29991"/>
        <dbReference type="ChEBI" id="CHEBI:30616"/>
        <dbReference type="ChEBI" id="CHEBI:33019"/>
        <dbReference type="ChEBI" id="CHEBI:78442"/>
        <dbReference type="ChEBI" id="CHEBI:78516"/>
        <dbReference type="ChEBI" id="CHEBI:456215"/>
        <dbReference type="EC" id="6.1.1.23"/>
    </reaction>
</comment>
<evidence type="ECO:0000256" key="7">
    <source>
        <dbReference type="HAMAP-Rule" id="MF_00044"/>
    </source>
</evidence>
<comment type="similarity">
    <text evidence="1 7">Belongs to the class-II aminoacyl-tRNA synthetase family. Type 1 subfamily.</text>
</comment>
<dbReference type="CDD" id="cd04317">
    <property type="entry name" value="EcAspRS_like_N"/>
    <property type="match status" value="1"/>
</dbReference>
<feature type="binding site" evidence="7">
    <location>
        <position position="480"/>
    </location>
    <ligand>
        <name>ATP</name>
        <dbReference type="ChEBI" id="CHEBI:30616"/>
    </ligand>
</feature>
<dbReference type="InterPro" id="IPR045864">
    <property type="entry name" value="aa-tRNA-synth_II/BPL/LPL"/>
</dbReference>
<comment type="subcellular location">
    <subcellularLocation>
        <location evidence="7">Cytoplasm</location>
    </subcellularLocation>
</comment>
<feature type="region of interest" description="Aspartate" evidence="7">
    <location>
        <begin position="199"/>
        <end position="202"/>
    </location>
</feature>
<dbReference type="InterPro" id="IPR004365">
    <property type="entry name" value="NA-bd_OB_tRNA"/>
</dbReference>
<dbReference type="Proteomes" id="UP001056693">
    <property type="component" value="Unassembled WGS sequence"/>
</dbReference>
<evidence type="ECO:0000256" key="6">
    <source>
        <dbReference type="ARBA" id="ARBA00023146"/>
    </source>
</evidence>
<dbReference type="Pfam" id="PF02938">
    <property type="entry name" value="GAD"/>
    <property type="match status" value="1"/>
</dbReference>
<dbReference type="PROSITE" id="PS50862">
    <property type="entry name" value="AA_TRNA_LIGASE_II"/>
    <property type="match status" value="1"/>
</dbReference>
<dbReference type="Gene3D" id="2.40.50.140">
    <property type="entry name" value="Nucleic acid-binding proteins"/>
    <property type="match status" value="1"/>
</dbReference>
<evidence type="ECO:0000256" key="3">
    <source>
        <dbReference type="ARBA" id="ARBA00022741"/>
    </source>
</evidence>
<organism evidence="9 10">
    <name type="scientific">Ruminococcus bromii</name>
    <dbReference type="NCBI Taxonomy" id="40518"/>
    <lineage>
        <taxon>Bacteria</taxon>
        <taxon>Bacillati</taxon>
        <taxon>Bacillota</taxon>
        <taxon>Clostridia</taxon>
        <taxon>Eubacteriales</taxon>
        <taxon>Oscillospiraceae</taxon>
        <taxon>Ruminococcus</taxon>
    </lineage>
</organism>